<evidence type="ECO:0000313" key="2">
    <source>
        <dbReference type="Proteomes" id="UP000799440"/>
    </source>
</evidence>
<dbReference type="EMBL" id="MU006632">
    <property type="protein sequence ID" value="KAF2741676.1"/>
    <property type="molecule type" value="Genomic_DNA"/>
</dbReference>
<sequence>MLGISIECQYFEHLAEYAVAVYQECRYAVWPDQIEGLLQKQYQTSYEEAREVSKGIYSWAGLIRYGSELELPKCIAAPSHQKDEAPNPGWMCQLDPSRCRELLRSEKGIKKHWRVRHEYSVATKRGRPTQVIQKDIERRTDKGCKAVHCQRLFVQGQGSQYFEVQEPVGSNPEPVPVDGETAWAQVGEQMAMAWETRTQWLPYLVGMERPNLLACIEEPVTDPDARKDEEAETVQAAIWAAMDGLVRFSQASVIDRIGVFVRLEAIRTEKHQTRFQPLQPYMDKDAVVKHTRPWQQMLMFFARTQRERAWKSPIPGRNAAWMRVGEQMAKAWAHVETQVQNTIQPGEKDEVSPWLTNTQLLHLDQALHLAEELLSIQRSLESNAMSRGDVRKEEIVCKLDKACLLLCIALLDHILQGDHFESVVLSFLAVLGIDEDPGGVFHGPLTYSPHLSKFIKMAQMLVIQQSVVAAEEGGLFLLHPEEARNDVVPQLFLYRLHDSHSNEKKGWNFLQDQRNTDQLQQCGNRWLLDRVLEKDWLRDEMVANHRVVLSLLDCSIAILPRDSIAVSSLKKA</sequence>
<evidence type="ECO:0000313" key="1">
    <source>
        <dbReference type="EMBL" id="KAF2741676.1"/>
    </source>
</evidence>
<gene>
    <name evidence="1" type="ORF">M011DRAFT_497939</name>
</gene>
<name>A0A6A6UW12_9PLEO</name>
<dbReference type="AlphaFoldDB" id="A0A6A6UW12"/>
<accession>A0A6A6UW12</accession>
<reference evidence="1" key="1">
    <citation type="journal article" date="2020" name="Stud. Mycol.">
        <title>101 Dothideomycetes genomes: a test case for predicting lifestyles and emergence of pathogens.</title>
        <authorList>
            <person name="Haridas S."/>
            <person name="Albert R."/>
            <person name="Binder M."/>
            <person name="Bloem J."/>
            <person name="Labutti K."/>
            <person name="Salamov A."/>
            <person name="Andreopoulos B."/>
            <person name="Baker S."/>
            <person name="Barry K."/>
            <person name="Bills G."/>
            <person name="Bluhm B."/>
            <person name="Cannon C."/>
            <person name="Castanera R."/>
            <person name="Culley D."/>
            <person name="Daum C."/>
            <person name="Ezra D."/>
            <person name="Gonzalez J."/>
            <person name="Henrissat B."/>
            <person name="Kuo A."/>
            <person name="Liang C."/>
            <person name="Lipzen A."/>
            <person name="Lutzoni F."/>
            <person name="Magnuson J."/>
            <person name="Mondo S."/>
            <person name="Nolan M."/>
            <person name="Ohm R."/>
            <person name="Pangilinan J."/>
            <person name="Park H.-J."/>
            <person name="Ramirez L."/>
            <person name="Alfaro M."/>
            <person name="Sun H."/>
            <person name="Tritt A."/>
            <person name="Yoshinaga Y."/>
            <person name="Zwiers L.-H."/>
            <person name="Turgeon B."/>
            <person name="Goodwin S."/>
            <person name="Spatafora J."/>
            <person name="Crous P."/>
            <person name="Grigoriev I."/>
        </authorList>
    </citation>
    <scope>NUCLEOTIDE SEQUENCE</scope>
    <source>
        <strain evidence="1">CBS 119925</strain>
    </source>
</reference>
<dbReference type="Proteomes" id="UP000799440">
    <property type="component" value="Unassembled WGS sequence"/>
</dbReference>
<keyword evidence="2" id="KW-1185">Reference proteome</keyword>
<dbReference type="OrthoDB" id="2608216at2759"/>
<organism evidence="1 2">
    <name type="scientific">Sporormia fimetaria CBS 119925</name>
    <dbReference type="NCBI Taxonomy" id="1340428"/>
    <lineage>
        <taxon>Eukaryota</taxon>
        <taxon>Fungi</taxon>
        <taxon>Dikarya</taxon>
        <taxon>Ascomycota</taxon>
        <taxon>Pezizomycotina</taxon>
        <taxon>Dothideomycetes</taxon>
        <taxon>Pleosporomycetidae</taxon>
        <taxon>Pleosporales</taxon>
        <taxon>Sporormiaceae</taxon>
        <taxon>Sporormia</taxon>
    </lineage>
</organism>
<protein>
    <submittedName>
        <fullName evidence="1">Uncharacterized protein</fullName>
    </submittedName>
</protein>
<proteinExistence type="predicted"/>
<dbReference type="Pfam" id="PF12013">
    <property type="entry name" value="OrsD"/>
    <property type="match status" value="1"/>
</dbReference>
<dbReference type="InterPro" id="IPR022698">
    <property type="entry name" value="OrsD"/>
</dbReference>